<feature type="repeat" description="TPR" evidence="3">
    <location>
        <begin position="173"/>
        <end position="206"/>
    </location>
</feature>
<evidence type="ECO:0000256" key="4">
    <source>
        <dbReference type="SAM" id="Coils"/>
    </source>
</evidence>
<dbReference type="PROSITE" id="PS50293">
    <property type="entry name" value="TPR_REGION"/>
    <property type="match status" value="1"/>
</dbReference>
<protein>
    <recommendedName>
        <fullName evidence="7">Tetratricopeptide repeat protein</fullName>
    </recommendedName>
</protein>
<evidence type="ECO:0000313" key="6">
    <source>
        <dbReference type="Proteomes" id="UP000031339"/>
    </source>
</evidence>
<proteinExistence type="predicted"/>
<evidence type="ECO:0000256" key="2">
    <source>
        <dbReference type="ARBA" id="ARBA00022803"/>
    </source>
</evidence>
<dbReference type="STRING" id="862969.SCI_0644"/>
<evidence type="ECO:0000256" key="1">
    <source>
        <dbReference type="ARBA" id="ARBA00022737"/>
    </source>
</evidence>
<dbReference type="Gene3D" id="1.25.40.10">
    <property type="entry name" value="Tetratricopeptide repeat domain"/>
    <property type="match status" value="3"/>
</dbReference>
<dbReference type="Pfam" id="PF13181">
    <property type="entry name" value="TPR_8"/>
    <property type="match status" value="1"/>
</dbReference>
<evidence type="ECO:0000256" key="3">
    <source>
        <dbReference type="PROSITE-ProRule" id="PRU00339"/>
    </source>
</evidence>
<dbReference type="PROSITE" id="PS50005">
    <property type="entry name" value="TPR"/>
    <property type="match status" value="1"/>
</dbReference>
<keyword evidence="2 3" id="KW-0802">TPR repeat</keyword>
<dbReference type="Proteomes" id="UP000031339">
    <property type="component" value="Unassembled WGS sequence"/>
</dbReference>
<dbReference type="PANTHER" id="PTHR45586:SF1">
    <property type="entry name" value="LIPOPOLYSACCHARIDE ASSEMBLY PROTEIN B"/>
    <property type="match status" value="1"/>
</dbReference>
<feature type="coiled-coil region" evidence="4">
    <location>
        <begin position="290"/>
        <end position="317"/>
    </location>
</feature>
<dbReference type="SMART" id="SM00028">
    <property type="entry name" value="TPR"/>
    <property type="match status" value="2"/>
</dbReference>
<comment type="caution">
    <text evidence="5">The sequence shown here is derived from an EMBL/GenBank/DDBJ whole genome shotgun (WGS) entry which is preliminary data.</text>
</comment>
<dbReference type="InterPro" id="IPR019734">
    <property type="entry name" value="TPR_rpt"/>
</dbReference>
<dbReference type="PANTHER" id="PTHR45586">
    <property type="entry name" value="TPR REPEAT-CONTAINING PROTEIN PA4667"/>
    <property type="match status" value="1"/>
</dbReference>
<dbReference type="EMBL" id="JWIY01000001">
    <property type="protein sequence ID" value="KIC78342.1"/>
    <property type="molecule type" value="Genomic_DNA"/>
</dbReference>
<dbReference type="InterPro" id="IPR011990">
    <property type="entry name" value="TPR-like_helical_dom_sf"/>
</dbReference>
<dbReference type="eggNOG" id="COG0457">
    <property type="taxonomic scope" value="Bacteria"/>
</dbReference>
<accession>A0A0C1KHF1</accession>
<sequence length="415" mass="48312">MKQERELNNSEKMVASLQKQDLAHANKYFERALTNDTEEELLELADYLESIGFFPQAKRIYENLAPHYPESYISLAQIASEDGKVEEAFAYLEEINFDSDWYVMALLVKADLYQMEGLPDVAREKLAEAKQLTDEPLVTFGLAEIDFELGNFKQAIKEYASLDNRIIYEQTGVSTYQRIGVSYASLGKFEAAIEFLEKALEIEYDDTVAFELATILYDQKEYQKANLYFKQIDTISQDFEGYEYGYALSLHAEHQAEEALRLTQQGLSKNPFDTRLLLLASQLSYELHDEQKAEEYLLQAQENAEDEEEIVLRLTNLYVQQERFDEVLAFEERDVDNVLTKWNIARAYQALEHTTAALERYSLLLSDLQENPEFLEQYIYLLREMGEFEKAKHQAEHYLRLVPDDGIMQELYDSL</sequence>
<keyword evidence="4" id="KW-0175">Coiled coil</keyword>
<keyword evidence="1" id="KW-0677">Repeat</keyword>
<dbReference type="InterPro" id="IPR051012">
    <property type="entry name" value="CellSynth/LPSAsmb/PSIAsmb"/>
</dbReference>
<evidence type="ECO:0008006" key="7">
    <source>
        <dbReference type="Google" id="ProtNLM"/>
    </source>
</evidence>
<gene>
    <name evidence="5" type="ORF">RN79_01860</name>
</gene>
<reference evidence="5 6" key="1">
    <citation type="submission" date="2014-12" db="EMBL/GenBank/DDBJ databases">
        <title>Partial genome sequence of Streptococcus constellatus KCOM 1650 (= ChDC B144).</title>
        <authorList>
            <person name="Kook J.-K."/>
            <person name="Park S.-N."/>
            <person name="Lim Y.K."/>
            <person name="Jo E."/>
        </authorList>
    </citation>
    <scope>NUCLEOTIDE SEQUENCE [LARGE SCALE GENOMIC DNA]</scope>
    <source>
        <strain evidence="5 6">KCOM 1650</strain>
    </source>
</reference>
<organism evidence="5 6">
    <name type="scientific">Streptococcus constellatus</name>
    <dbReference type="NCBI Taxonomy" id="76860"/>
    <lineage>
        <taxon>Bacteria</taxon>
        <taxon>Bacillati</taxon>
        <taxon>Bacillota</taxon>
        <taxon>Bacilli</taxon>
        <taxon>Lactobacillales</taxon>
        <taxon>Streptococcaceae</taxon>
        <taxon>Streptococcus</taxon>
        <taxon>Streptococcus anginosus group</taxon>
    </lineage>
</organism>
<evidence type="ECO:0000313" key="5">
    <source>
        <dbReference type="EMBL" id="KIC78342.1"/>
    </source>
</evidence>
<name>A0A0C1KHF1_STRCV</name>
<dbReference type="SUPFAM" id="SSF48452">
    <property type="entry name" value="TPR-like"/>
    <property type="match status" value="2"/>
</dbReference>
<dbReference type="AlphaFoldDB" id="A0A0C1KHF1"/>